<dbReference type="InterPro" id="IPR024775">
    <property type="entry name" value="DinB-like"/>
</dbReference>
<keyword evidence="3" id="KW-1185">Reference proteome</keyword>
<dbReference type="RefSeq" id="WP_106595104.1">
    <property type="nucleotide sequence ID" value="NZ_PYAS01000004.1"/>
</dbReference>
<feature type="domain" description="DinB-like" evidence="1">
    <location>
        <begin position="36"/>
        <end position="161"/>
    </location>
</feature>
<accession>A0A2P8G8A3</accession>
<dbReference type="OrthoDB" id="1439983at2"/>
<protein>
    <submittedName>
        <fullName evidence="2">DinB family protein</fullName>
    </submittedName>
</protein>
<dbReference type="AlphaFoldDB" id="A0A2P8G8A3"/>
<name>A0A2P8G8A3_9BACT</name>
<dbReference type="Proteomes" id="UP000241964">
    <property type="component" value="Unassembled WGS sequence"/>
</dbReference>
<evidence type="ECO:0000313" key="3">
    <source>
        <dbReference type="Proteomes" id="UP000241964"/>
    </source>
</evidence>
<dbReference type="Gene3D" id="1.20.120.450">
    <property type="entry name" value="dinb family like domain"/>
    <property type="match status" value="1"/>
</dbReference>
<dbReference type="SUPFAM" id="SSF109854">
    <property type="entry name" value="DinB/YfiT-like putative metalloenzymes"/>
    <property type="match status" value="1"/>
</dbReference>
<sequence>MQNNEQLEVWLRGPLPEIPDLLQPVAHALLQAREELGIFTNTFPSKLLWEKPANVASVGFHLQHLAGVLDRLFTYAREESLSESQMVFLKTEGQEPMEDCTYNHLLDQFSSQLERALKQLRETNPDTLTEIRYVGRAMVPSTHLGLLFHAAEHTQRHVGQMLVTAKVLITNHSS</sequence>
<dbReference type="EMBL" id="PYAS01000004">
    <property type="protein sequence ID" value="PSL30204.1"/>
    <property type="molecule type" value="Genomic_DNA"/>
</dbReference>
<gene>
    <name evidence="2" type="ORF">CLV60_104146</name>
</gene>
<evidence type="ECO:0000313" key="2">
    <source>
        <dbReference type="EMBL" id="PSL30204.1"/>
    </source>
</evidence>
<dbReference type="Pfam" id="PF12867">
    <property type="entry name" value="DinB_2"/>
    <property type="match status" value="1"/>
</dbReference>
<dbReference type="InterPro" id="IPR034660">
    <property type="entry name" value="DinB/YfiT-like"/>
</dbReference>
<evidence type="ECO:0000259" key="1">
    <source>
        <dbReference type="Pfam" id="PF12867"/>
    </source>
</evidence>
<organism evidence="2 3">
    <name type="scientific">Dyadobacter jiangsuensis</name>
    <dbReference type="NCBI Taxonomy" id="1591085"/>
    <lineage>
        <taxon>Bacteria</taxon>
        <taxon>Pseudomonadati</taxon>
        <taxon>Bacteroidota</taxon>
        <taxon>Cytophagia</taxon>
        <taxon>Cytophagales</taxon>
        <taxon>Spirosomataceae</taxon>
        <taxon>Dyadobacter</taxon>
    </lineage>
</organism>
<proteinExistence type="predicted"/>
<comment type="caution">
    <text evidence="2">The sequence shown here is derived from an EMBL/GenBank/DDBJ whole genome shotgun (WGS) entry which is preliminary data.</text>
</comment>
<reference evidence="2 3" key="1">
    <citation type="submission" date="2018-03" db="EMBL/GenBank/DDBJ databases">
        <title>Genomic Encyclopedia of Archaeal and Bacterial Type Strains, Phase II (KMG-II): from individual species to whole genera.</title>
        <authorList>
            <person name="Goeker M."/>
        </authorList>
    </citation>
    <scope>NUCLEOTIDE SEQUENCE [LARGE SCALE GENOMIC DNA]</scope>
    <source>
        <strain evidence="2 3">DSM 29057</strain>
    </source>
</reference>